<evidence type="ECO:0000256" key="6">
    <source>
        <dbReference type="ARBA" id="ARBA00023004"/>
    </source>
</evidence>
<evidence type="ECO:0000256" key="9">
    <source>
        <dbReference type="ARBA" id="ARBA00054092"/>
    </source>
</evidence>
<keyword evidence="6 10" id="KW-0408">Iron</keyword>
<dbReference type="AlphaFoldDB" id="A0A074ZIH4"/>
<dbReference type="SFLD" id="SFLDS00032">
    <property type="entry name" value="Radical_SAM_3-amino-3-carboxyp"/>
    <property type="match status" value="1"/>
</dbReference>
<dbReference type="UniPathway" id="UPA00559"/>
<name>A0A074ZIH4_AURSE</name>
<keyword evidence="7 10" id="KW-0411">Iron-sulfur</keyword>
<comment type="similarity">
    <text evidence="3 10">Belongs to the DPH1/DPH2 family. DPH2 subfamily.</text>
</comment>
<dbReference type="InParanoid" id="A0A074ZIH4"/>
<evidence type="ECO:0000256" key="2">
    <source>
        <dbReference type="ARBA" id="ARBA00005156"/>
    </source>
</evidence>
<evidence type="ECO:0000256" key="11">
    <source>
        <dbReference type="SAM" id="MobiDB-lite"/>
    </source>
</evidence>
<dbReference type="Proteomes" id="UP000030641">
    <property type="component" value="Unassembled WGS sequence"/>
</dbReference>
<dbReference type="STRING" id="1043005.A0A074ZIH4"/>
<dbReference type="GO" id="GO:0046872">
    <property type="term" value="F:metal ion binding"/>
    <property type="evidence" value="ECO:0007669"/>
    <property type="project" value="UniProtKB-KW"/>
</dbReference>
<dbReference type="FunCoup" id="A0A074ZIH4">
    <property type="interactions" value="945"/>
</dbReference>
<comment type="pathway">
    <text evidence="2 10">Protein modification; peptidyl-diphthamide biosynthesis.</text>
</comment>
<evidence type="ECO:0000256" key="5">
    <source>
        <dbReference type="ARBA" id="ARBA00022723"/>
    </source>
</evidence>
<keyword evidence="5 10" id="KW-0479">Metal-binding</keyword>
<protein>
    <recommendedName>
        <fullName evidence="4 10">2-(3-amino-3-carboxypropyl)histidine synthase subunit 2</fullName>
    </recommendedName>
</protein>
<dbReference type="PANTHER" id="PTHR10762">
    <property type="entry name" value="DIPHTHAMIDE BIOSYNTHESIS PROTEIN"/>
    <property type="match status" value="1"/>
</dbReference>
<keyword evidence="13" id="KW-1185">Reference proteome</keyword>
<dbReference type="EMBL" id="KL584752">
    <property type="protein sequence ID" value="KEQ98356.1"/>
    <property type="molecule type" value="Genomic_DNA"/>
</dbReference>
<comment type="subcellular location">
    <subcellularLocation>
        <location evidence="10">Cytoplasm</location>
    </subcellularLocation>
</comment>
<dbReference type="InterPro" id="IPR010014">
    <property type="entry name" value="DHP2"/>
</dbReference>
<comment type="cofactor">
    <cofactor evidence="1">
        <name>[4Fe-4S] cluster</name>
        <dbReference type="ChEBI" id="CHEBI:49883"/>
    </cofactor>
</comment>
<dbReference type="FunFam" id="3.40.50.11860:FF:000001">
    <property type="entry name" value="2-(3-amino-3-carboxypropyl)histidine synthase subunit 2"/>
    <property type="match status" value="1"/>
</dbReference>
<feature type="region of interest" description="Disordered" evidence="11">
    <location>
        <begin position="409"/>
        <end position="432"/>
    </location>
</feature>
<dbReference type="InterPro" id="IPR016435">
    <property type="entry name" value="DPH1/DPH2"/>
</dbReference>
<feature type="compositionally biased region" description="Acidic residues" evidence="11">
    <location>
        <begin position="410"/>
        <end position="420"/>
    </location>
</feature>
<dbReference type="SFLD" id="SFLDG01121">
    <property type="entry name" value="Diphthamide_biosynthesis"/>
    <property type="match status" value="1"/>
</dbReference>
<accession>A0A074ZIH4</accession>
<dbReference type="HOGENOM" id="CLU_015210_1_1_1"/>
<evidence type="ECO:0000256" key="1">
    <source>
        <dbReference type="ARBA" id="ARBA00001966"/>
    </source>
</evidence>
<evidence type="ECO:0000313" key="13">
    <source>
        <dbReference type="Proteomes" id="UP000030641"/>
    </source>
</evidence>
<dbReference type="GeneID" id="25368439"/>
<dbReference type="GO" id="GO:0090560">
    <property type="term" value="F:2-(3-amino-3-carboxypropyl)histidine synthase activity"/>
    <property type="evidence" value="ECO:0007669"/>
    <property type="project" value="InterPro"/>
</dbReference>
<organism evidence="12 13">
    <name type="scientific">Aureobasidium subglaciale (strain EXF-2481)</name>
    <name type="common">Aureobasidium pullulans var. subglaciale</name>
    <dbReference type="NCBI Taxonomy" id="1043005"/>
    <lineage>
        <taxon>Eukaryota</taxon>
        <taxon>Fungi</taxon>
        <taxon>Dikarya</taxon>
        <taxon>Ascomycota</taxon>
        <taxon>Pezizomycotina</taxon>
        <taxon>Dothideomycetes</taxon>
        <taxon>Dothideomycetidae</taxon>
        <taxon>Dothideales</taxon>
        <taxon>Saccotheciaceae</taxon>
        <taxon>Aureobasidium</taxon>
    </lineage>
</organism>
<dbReference type="OMA" id="QIWNENH"/>
<gene>
    <name evidence="12" type="ORF">AUEXF2481DRAFT_481159</name>
</gene>
<dbReference type="GO" id="GO:0017183">
    <property type="term" value="P:protein histidyl modification to diphthamide"/>
    <property type="evidence" value="ECO:0007669"/>
    <property type="project" value="UniProtKB-UniPathway"/>
</dbReference>
<dbReference type="GO" id="GO:0005737">
    <property type="term" value="C:cytoplasm"/>
    <property type="evidence" value="ECO:0007669"/>
    <property type="project" value="UniProtKB-SubCell"/>
</dbReference>
<dbReference type="Pfam" id="PF01866">
    <property type="entry name" value="Diphthamide_syn"/>
    <property type="match status" value="1"/>
</dbReference>
<dbReference type="FunFam" id="3.40.50.11840:FF:000002">
    <property type="entry name" value="2-(3-amino-3-carboxypropyl)histidine synthase subunit 2"/>
    <property type="match status" value="1"/>
</dbReference>
<evidence type="ECO:0000313" key="12">
    <source>
        <dbReference type="EMBL" id="KEQ98356.1"/>
    </source>
</evidence>
<evidence type="ECO:0000256" key="8">
    <source>
        <dbReference type="ARBA" id="ARBA00034128"/>
    </source>
</evidence>
<dbReference type="RefSeq" id="XP_013347059.1">
    <property type="nucleotide sequence ID" value="XM_013491605.1"/>
</dbReference>
<proteinExistence type="inferred from homology"/>
<dbReference type="GO" id="GO:0051536">
    <property type="term" value="F:iron-sulfur cluster binding"/>
    <property type="evidence" value="ECO:0007669"/>
    <property type="project" value="UniProtKB-KW"/>
</dbReference>
<evidence type="ECO:0000256" key="3">
    <source>
        <dbReference type="ARBA" id="ARBA00006179"/>
    </source>
</evidence>
<comment type="function">
    <text evidence="9">Required for the first step of diphthamide biosynthesis, a post-translational modification of histidine which occurs in elongation factor 2. DPH1 and DPH2 transfer a 3-amino-3-carboxypropyl (ACP) group from S-adenosyl-L-methionine (SAM) to a histidine residue, the reaction is assisted by a reduction system comprising DPH3 and a NADH-dependent reductase, predominantly CBR1. Facilitates the reduction of the catalytic iron-sulfur cluster found in the DPH1 subunit.</text>
</comment>
<comment type="subunit">
    <text evidence="8">Component of the 2-(3-amino-3-carboxypropyl)histidine synthase complex composed of DPH1, DPH2, DPH3 and a NADH-dependent reductase, predominantly CBR1.</text>
</comment>
<dbReference type="SFLD" id="SFLDF00408">
    <property type="entry name" value="Diphthamide_biosynthesis_famil"/>
    <property type="match status" value="1"/>
</dbReference>
<dbReference type="NCBIfam" id="TIGR00322">
    <property type="entry name" value="diphth2_R"/>
    <property type="match status" value="1"/>
</dbReference>
<dbReference type="InterPro" id="IPR042263">
    <property type="entry name" value="DPH1/DPH2_1"/>
</dbReference>
<dbReference type="Gene3D" id="3.40.50.11840">
    <property type="entry name" value="Diphthamide synthesis DPH1/DPH2 domain 1"/>
    <property type="match status" value="1"/>
</dbReference>
<sequence>MSVAPVLSTPDTHVFEDPTPAIDPSLVRNFSDEQLYLTYEIKRTVDEIRHGKYKRIALQFPDHMLTHAPRVFEALQKELALQDKKQHVAENLDALSLDADQKRLCILGDTSYGACCVDEVAAEHVLADVVVHYGRTCLSPTQRLPVIYVFTFRPLHLDAVVASFQKTYPDKNHKVILMADIPYSEHVQPLQSALQEAGYNNLFPTSLLHNPSSLLPNRTVPAGVDADANVLREYSLFHISEPPTSLLLNLTSRVSSIDIYPTVSEGSEAPQTMSASTAQILRRRYALVTNLSTASVFGILINTLSVKNYMEALAHVQDLITRAGKKYYTFVVGKVNAAKVANFSEVDGWVIIGCWESSLIESKDFWKPIITPFELELALTDERHRIWTGEWNSDFQSLLGKKTVVRGEGTYDDDTEEQDADGVSADSDSESEAPVFDLRTGRYVSQSRPMARPSASASKKTAATSLIKRANGDLAQIGGEVSPAAEFLRNKRTWQGLGTDYEIAYDYDEDGKIKGAAMEEGRGGVARGYVVGDSERS</sequence>
<dbReference type="NCBIfam" id="TIGR00272">
    <property type="entry name" value="DPH2"/>
    <property type="match status" value="1"/>
</dbReference>
<dbReference type="PANTHER" id="PTHR10762:SF2">
    <property type="entry name" value="2-(3-AMINO-3-CARBOXYPROPYL)HISTIDINE SYNTHASE SUBUNIT 2"/>
    <property type="match status" value="1"/>
</dbReference>
<dbReference type="OrthoDB" id="449241at2759"/>
<comment type="function">
    <text evidence="10">Required for the first step of diphthamide biosynthesis, a post-translational modification of histidine which occurs in elongation factor 2. DPH1 and DPH2 transfer a 3-amino-3-carboxypropyl (ACP) group from S-adenosyl-L-methionine (SAM) to a histidine residue, the reaction is assisted by a reduction system comprising DPH3 and a NADH-dependent reductase. Facilitates the reduction of the catalytic iron-sulfur cluster found in the DPH1 subunit.</text>
</comment>
<keyword evidence="10" id="KW-0963">Cytoplasm</keyword>
<evidence type="ECO:0000256" key="10">
    <source>
        <dbReference type="RuleBase" id="RU364133"/>
    </source>
</evidence>
<dbReference type="InterPro" id="IPR042265">
    <property type="entry name" value="DPH1/DPH2_3"/>
</dbReference>
<dbReference type="Gene3D" id="3.40.50.11860">
    <property type="entry name" value="Diphthamide synthesis DPH1/DPH2 domain 3"/>
    <property type="match status" value="1"/>
</dbReference>
<evidence type="ECO:0000256" key="4">
    <source>
        <dbReference type="ARBA" id="ARBA00021914"/>
    </source>
</evidence>
<reference evidence="12 13" key="1">
    <citation type="journal article" date="2014" name="BMC Genomics">
        <title>Genome sequencing of four Aureobasidium pullulans varieties: biotechnological potential, stress tolerance, and description of new species.</title>
        <authorList>
            <person name="Gostin Ar C."/>
            <person name="Ohm R.A."/>
            <person name="Kogej T."/>
            <person name="Sonjak S."/>
            <person name="Turk M."/>
            <person name="Zajc J."/>
            <person name="Zalar P."/>
            <person name="Grube M."/>
            <person name="Sun H."/>
            <person name="Han J."/>
            <person name="Sharma A."/>
            <person name="Chiniquy J."/>
            <person name="Ngan C.Y."/>
            <person name="Lipzen A."/>
            <person name="Barry K."/>
            <person name="Grigoriev I.V."/>
            <person name="Gunde-Cimerman N."/>
        </authorList>
    </citation>
    <scope>NUCLEOTIDE SEQUENCE [LARGE SCALE GENOMIC DNA]</scope>
    <source>
        <strain evidence="12 13">EXF-2481</strain>
    </source>
</reference>
<evidence type="ECO:0000256" key="7">
    <source>
        <dbReference type="ARBA" id="ARBA00023014"/>
    </source>
</evidence>